<keyword evidence="4" id="KW-1185">Reference proteome</keyword>
<dbReference type="OrthoDB" id="2749098at2759"/>
<sequence length="360" mass="40390">MTDSAVDQAFATAFCQAAITTVLLYDYGLTFGQEVQHFWNGPPSKSAILFFSNRFALWCGAIATGSTWIFFGYIVHQRSVDSDMVEVCNVINIMAILLGSVPYIIWAAFSALRVYAVSERAWSWTALALGTSLVPFLANVWFATKQSCNPDQIVSLWLTTPHLSTSSANIKRVLIATRVSSILSDLMVLSATWYCTYHVLLPRNDSNVKTSLSKLLLRDGSLYFLFLLALNVSHTVIFYIYDIDFLEQFIPSSMIIIISRFMLKIREVHFSTEDPLASDDASYIDEEMPSTYSHLSTVIFHPNTLAVPEPAARVSTRAREDDRVECEQGVHIGIDHCSNHGTDVEQARNSEGRKECWCFS</sequence>
<dbReference type="InParanoid" id="A0A165CIB6"/>
<feature type="transmembrane region" description="Helical" evidence="1">
    <location>
        <begin position="121"/>
        <end position="142"/>
    </location>
</feature>
<protein>
    <recommendedName>
        <fullName evidence="2">DUF6533 domain-containing protein</fullName>
    </recommendedName>
</protein>
<dbReference type="RefSeq" id="XP_040760605.1">
    <property type="nucleotide sequence ID" value="XM_040909724.1"/>
</dbReference>
<keyword evidence="1" id="KW-1133">Transmembrane helix</keyword>
<dbReference type="GeneID" id="63826753"/>
<evidence type="ECO:0000256" key="1">
    <source>
        <dbReference type="SAM" id="Phobius"/>
    </source>
</evidence>
<keyword evidence="1" id="KW-0812">Transmembrane</keyword>
<feature type="transmembrane region" description="Helical" evidence="1">
    <location>
        <begin position="182"/>
        <end position="201"/>
    </location>
</feature>
<dbReference type="EMBL" id="KV427649">
    <property type="protein sequence ID" value="KZT02865.1"/>
    <property type="molecule type" value="Genomic_DNA"/>
</dbReference>
<dbReference type="InterPro" id="IPR045340">
    <property type="entry name" value="DUF6533"/>
</dbReference>
<name>A0A165CIB6_9APHY</name>
<proteinExistence type="predicted"/>
<reference evidence="3 4" key="1">
    <citation type="journal article" date="2016" name="Mol. Biol. Evol.">
        <title>Comparative Genomics of Early-Diverging Mushroom-Forming Fungi Provides Insights into the Origins of Lignocellulose Decay Capabilities.</title>
        <authorList>
            <person name="Nagy L.G."/>
            <person name="Riley R."/>
            <person name="Tritt A."/>
            <person name="Adam C."/>
            <person name="Daum C."/>
            <person name="Floudas D."/>
            <person name="Sun H."/>
            <person name="Yadav J.S."/>
            <person name="Pangilinan J."/>
            <person name="Larsson K.H."/>
            <person name="Matsuura K."/>
            <person name="Barry K."/>
            <person name="Labutti K."/>
            <person name="Kuo R."/>
            <person name="Ohm R.A."/>
            <person name="Bhattacharya S.S."/>
            <person name="Shirouzu T."/>
            <person name="Yoshinaga Y."/>
            <person name="Martin F.M."/>
            <person name="Grigoriev I.V."/>
            <person name="Hibbett D.S."/>
        </authorList>
    </citation>
    <scope>NUCLEOTIDE SEQUENCE [LARGE SCALE GENOMIC DNA]</scope>
    <source>
        <strain evidence="3 4">93-53</strain>
    </source>
</reference>
<evidence type="ECO:0000313" key="4">
    <source>
        <dbReference type="Proteomes" id="UP000076871"/>
    </source>
</evidence>
<dbReference type="AlphaFoldDB" id="A0A165CIB6"/>
<dbReference type="STRING" id="1314785.A0A165CIB6"/>
<feature type="transmembrane region" description="Helical" evidence="1">
    <location>
        <begin position="221"/>
        <end position="241"/>
    </location>
</feature>
<evidence type="ECO:0000259" key="2">
    <source>
        <dbReference type="Pfam" id="PF20151"/>
    </source>
</evidence>
<feature type="transmembrane region" description="Helical" evidence="1">
    <location>
        <begin position="87"/>
        <end position="109"/>
    </location>
</feature>
<feature type="transmembrane region" description="Helical" evidence="1">
    <location>
        <begin position="55"/>
        <end position="75"/>
    </location>
</feature>
<dbReference type="Pfam" id="PF20151">
    <property type="entry name" value="DUF6533"/>
    <property type="match status" value="1"/>
</dbReference>
<gene>
    <name evidence="3" type="ORF">LAESUDRAFT_729856</name>
</gene>
<organism evidence="3 4">
    <name type="scientific">Laetiporus sulphureus 93-53</name>
    <dbReference type="NCBI Taxonomy" id="1314785"/>
    <lineage>
        <taxon>Eukaryota</taxon>
        <taxon>Fungi</taxon>
        <taxon>Dikarya</taxon>
        <taxon>Basidiomycota</taxon>
        <taxon>Agaricomycotina</taxon>
        <taxon>Agaricomycetes</taxon>
        <taxon>Polyporales</taxon>
        <taxon>Laetiporus</taxon>
    </lineage>
</organism>
<accession>A0A165CIB6</accession>
<evidence type="ECO:0000313" key="3">
    <source>
        <dbReference type="EMBL" id="KZT02865.1"/>
    </source>
</evidence>
<feature type="domain" description="DUF6533" evidence="2">
    <location>
        <begin position="15"/>
        <end position="55"/>
    </location>
</feature>
<dbReference type="Proteomes" id="UP000076871">
    <property type="component" value="Unassembled WGS sequence"/>
</dbReference>
<keyword evidence="1" id="KW-0472">Membrane</keyword>